<evidence type="ECO:0000256" key="4">
    <source>
        <dbReference type="ARBA" id="ARBA00010973"/>
    </source>
</evidence>
<evidence type="ECO:0000256" key="18">
    <source>
        <dbReference type="ARBA" id="ARBA00023316"/>
    </source>
</evidence>
<evidence type="ECO:0000256" key="16">
    <source>
        <dbReference type="ARBA" id="ARBA00023285"/>
    </source>
</evidence>
<dbReference type="Pfam" id="PF01522">
    <property type="entry name" value="Polysacc_deac_1"/>
    <property type="match status" value="1"/>
</dbReference>
<evidence type="ECO:0000256" key="3">
    <source>
        <dbReference type="ARBA" id="ARBA00004609"/>
    </source>
</evidence>
<proteinExistence type="inferred from homology"/>
<keyword evidence="15" id="KW-0119">Carbohydrate metabolism</keyword>
<keyword evidence="6" id="KW-0134">Cell wall</keyword>
<evidence type="ECO:0000256" key="19">
    <source>
        <dbReference type="ARBA" id="ARBA00023326"/>
    </source>
</evidence>
<dbReference type="GO" id="GO:0006032">
    <property type="term" value="P:chitin catabolic process"/>
    <property type="evidence" value="ECO:0007669"/>
    <property type="project" value="UniProtKB-KW"/>
</dbReference>
<evidence type="ECO:0000256" key="20">
    <source>
        <dbReference type="ARBA" id="ARBA00024056"/>
    </source>
</evidence>
<evidence type="ECO:0000256" key="5">
    <source>
        <dbReference type="ARBA" id="ARBA00022475"/>
    </source>
</evidence>
<dbReference type="GO" id="GO:0000272">
    <property type="term" value="P:polysaccharide catabolic process"/>
    <property type="evidence" value="ECO:0007669"/>
    <property type="project" value="UniProtKB-KW"/>
</dbReference>
<feature type="region of interest" description="Disordered" evidence="22">
    <location>
        <begin position="377"/>
        <end position="402"/>
    </location>
</feature>
<evidence type="ECO:0000256" key="21">
    <source>
        <dbReference type="ARBA" id="ARBA00048494"/>
    </source>
</evidence>
<gene>
    <name evidence="25" type="ORF">AZE42_08349</name>
</gene>
<dbReference type="PANTHER" id="PTHR10587:SF98">
    <property type="entry name" value="CHITIN DEACETYLASE"/>
    <property type="match status" value="1"/>
</dbReference>
<dbReference type="PROSITE" id="PS51677">
    <property type="entry name" value="NODB"/>
    <property type="match status" value="1"/>
</dbReference>
<dbReference type="GO" id="GO:0046872">
    <property type="term" value="F:metal ion binding"/>
    <property type="evidence" value="ECO:0007669"/>
    <property type="project" value="UniProtKB-KW"/>
</dbReference>
<evidence type="ECO:0000256" key="2">
    <source>
        <dbReference type="ARBA" id="ARBA00004191"/>
    </source>
</evidence>
<keyword evidence="7" id="KW-0964">Secreted</keyword>
<evidence type="ECO:0000256" key="22">
    <source>
        <dbReference type="SAM" id="MobiDB-lite"/>
    </source>
</evidence>
<keyword evidence="9" id="KW-0479">Metal-binding</keyword>
<evidence type="ECO:0000256" key="14">
    <source>
        <dbReference type="ARBA" id="ARBA00023180"/>
    </source>
</evidence>
<dbReference type="EMBL" id="LVVM01005066">
    <property type="protein sequence ID" value="OJA11453.1"/>
    <property type="molecule type" value="Genomic_DNA"/>
</dbReference>
<dbReference type="GO" id="GO:0005886">
    <property type="term" value="C:plasma membrane"/>
    <property type="evidence" value="ECO:0007669"/>
    <property type="project" value="UniProtKB-SubCell"/>
</dbReference>
<dbReference type="CDD" id="cd10952">
    <property type="entry name" value="CE4_MrCDA_like"/>
    <property type="match status" value="1"/>
</dbReference>
<reference evidence="25 26" key="1">
    <citation type="submission" date="2016-03" db="EMBL/GenBank/DDBJ databases">
        <title>Comparative genomics of the ectomycorrhizal sister species Rhizopogon vinicolor and Rhizopogon vesiculosus (Basidiomycota: Boletales) reveals a divergence of the mating type B locus.</title>
        <authorList>
            <person name="Mujic A.B."/>
            <person name="Kuo A."/>
            <person name="Tritt A."/>
            <person name="Lipzen A."/>
            <person name="Chen C."/>
            <person name="Johnson J."/>
            <person name="Sharma A."/>
            <person name="Barry K."/>
            <person name="Grigoriev I.V."/>
            <person name="Spatafora J.W."/>
        </authorList>
    </citation>
    <scope>NUCLEOTIDE SEQUENCE [LARGE SCALE GENOMIC DNA]</scope>
    <source>
        <strain evidence="25 26">AM-OR11-056</strain>
    </source>
</reference>
<keyword evidence="16" id="KW-0170">Cobalt</keyword>
<evidence type="ECO:0000256" key="8">
    <source>
        <dbReference type="ARBA" id="ARBA00022622"/>
    </source>
</evidence>
<dbReference type="OrthoDB" id="407355at2759"/>
<keyword evidence="26" id="KW-1185">Reference proteome</keyword>
<evidence type="ECO:0000256" key="12">
    <source>
        <dbReference type="ARBA" id="ARBA00023024"/>
    </source>
</evidence>
<comment type="cofactor">
    <cofactor evidence="1">
        <name>Co(2+)</name>
        <dbReference type="ChEBI" id="CHEBI:48828"/>
    </cofactor>
</comment>
<keyword evidence="8" id="KW-0336">GPI-anchor</keyword>
<comment type="similarity">
    <text evidence="4">Belongs to the polysaccharide deacetylase family.</text>
</comment>
<dbReference type="Gene3D" id="3.20.20.370">
    <property type="entry name" value="Glycoside hydrolase/deacetylase"/>
    <property type="match status" value="1"/>
</dbReference>
<evidence type="ECO:0000256" key="1">
    <source>
        <dbReference type="ARBA" id="ARBA00001941"/>
    </source>
</evidence>
<dbReference type="GO" id="GO:0098552">
    <property type="term" value="C:side of membrane"/>
    <property type="evidence" value="ECO:0007669"/>
    <property type="project" value="UniProtKB-KW"/>
</dbReference>
<evidence type="ECO:0000256" key="23">
    <source>
        <dbReference type="SAM" id="SignalP"/>
    </source>
</evidence>
<dbReference type="InterPro" id="IPR011330">
    <property type="entry name" value="Glyco_hydro/deAcase_b/a-brl"/>
</dbReference>
<feature type="region of interest" description="Disordered" evidence="22">
    <location>
        <begin position="90"/>
        <end position="109"/>
    </location>
</feature>
<comment type="caution">
    <text evidence="25">The sequence shown here is derived from an EMBL/GenBank/DDBJ whole genome shotgun (WGS) entry which is preliminary data.</text>
</comment>
<evidence type="ECO:0000256" key="10">
    <source>
        <dbReference type="ARBA" id="ARBA00022729"/>
    </source>
</evidence>
<keyword evidence="19" id="KW-0624">Polysaccharide degradation</keyword>
<dbReference type="GO" id="GO:0009272">
    <property type="term" value="P:fungal-type cell wall biogenesis"/>
    <property type="evidence" value="ECO:0007669"/>
    <property type="project" value="UniProtKB-ARBA"/>
</dbReference>
<evidence type="ECO:0000256" key="17">
    <source>
        <dbReference type="ARBA" id="ARBA00023288"/>
    </source>
</evidence>
<dbReference type="InterPro" id="IPR050248">
    <property type="entry name" value="Polysacc_deacetylase_ArnD"/>
</dbReference>
<dbReference type="InterPro" id="IPR002509">
    <property type="entry name" value="NODB_dom"/>
</dbReference>
<evidence type="ECO:0000256" key="9">
    <source>
        <dbReference type="ARBA" id="ARBA00022723"/>
    </source>
</evidence>
<protein>
    <recommendedName>
        <fullName evidence="20">chitin deacetylase</fullName>
        <ecNumber evidence="20">3.5.1.41</ecNumber>
    </recommendedName>
</protein>
<dbReference type="AlphaFoldDB" id="A0A1J8PRC0"/>
<dbReference type="FunFam" id="3.20.20.370:FF:000004">
    <property type="entry name" value="Related to Chitin deacetylase"/>
    <property type="match status" value="1"/>
</dbReference>
<keyword evidence="13" id="KW-0472">Membrane</keyword>
<dbReference type="SUPFAM" id="SSF88713">
    <property type="entry name" value="Glycoside hydrolase/deacetylase"/>
    <property type="match status" value="1"/>
</dbReference>
<evidence type="ECO:0000259" key="24">
    <source>
        <dbReference type="PROSITE" id="PS51677"/>
    </source>
</evidence>
<dbReference type="Proteomes" id="UP000183567">
    <property type="component" value="Unassembled WGS sequence"/>
</dbReference>
<evidence type="ECO:0000313" key="25">
    <source>
        <dbReference type="EMBL" id="OJA11453.1"/>
    </source>
</evidence>
<keyword evidence="18" id="KW-0961">Cell wall biogenesis/degradation</keyword>
<keyword evidence="10 23" id="KW-0732">Signal</keyword>
<accession>A0A1J8PRC0</accession>
<keyword evidence="11" id="KW-0378">Hydrolase</keyword>
<feature type="signal peptide" evidence="23">
    <location>
        <begin position="1"/>
        <end position="29"/>
    </location>
</feature>
<feature type="domain" description="NodB homology" evidence="24">
    <location>
        <begin position="147"/>
        <end position="342"/>
    </location>
</feature>
<dbReference type="GO" id="GO:0071555">
    <property type="term" value="P:cell wall organization"/>
    <property type="evidence" value="ECO:0007669"/>
    <property type="project" value="UniProtKB-KW"/>
</dbReference>
<evidence type="ECO:0000256" key="13">
    <source>
        <dbReference type="ARBA" id="ARBA00023136"/>
    </source>
</evidence>
<feature type="chain" id="PRO_5012520902" description="chitin deacetylase" evidence="23">
    <location>
        <begin position="30"/>
        <end position="432"/>
    </location>
</feature>
<keyword evidence="5" id="KW-1003">Cell membrane</keyword>
<name>A0A1J8PRC0_9AGAM</name>
<dbReference type="EC" id="3.5.1.41" evidence="20"/>
<evidence type="ECO:0000256" key="15">
    <source>
        <dbReference type="ARBA" id="ARBA00023277"/>
    </source>
</evidence>
<evidence type="ECO:0000256" key="7">
    <source>
        <dbReference type="ARBA" id="ARBA00022525"/>
    </source>
</evidence>
<organism evidence="25 26">
    <name type="scientific">Rhizopogon vesiculosus</name>
    <dbReference type="NCBI Taxonomy" id="180088"/>
    <lineage>
        <taxon>Eukaryota</taxon>
        <taxon>Fungi</taxon>
        <taxon>Dikarya</taxon>
        <taxon>Basidiomycota</taxon>
        <taxon>Agaricomycotina</taxon>
        <taxon>Agaricomycetes</taxon>
        <taxon>Agaricomycetidae</taxon>
        <taxon>Boletales</taxon>
        <taxon>Suillineae</taxon>
        <taxon>Rhizopogonaceae</taxon>
        <taxon>Rhizopogon</taxon>
    </lineage>
</organism>
<keyword evidence="12" id="KW-0146">Chitin degradation</keyword>
<dbReference type="PANTHER" id="PTHR10587">
    <property type="entry name" value="GLYCOSYL TRANSFERASE-RELATED"/>
    <property type="match status" value="1"/>
</dbReference>
<keyword evidence="17" id="KW-0449">Lipoprotein</keyword>
<evidence type="ECO:0000256" key="11">
    <source>
        <dbReference type="ARBA" id="ARBA00022801"/>
    </source>
</evidence>
<evidence type="ECO:0000256" key="6">
    <source>
        <dbReference type="ARBA" id="ARBA00022512"/>
    </source>
</evidence>
<dbReference type="GO" id="GO:0004099">
    <property type="term" value="F:chitin deacetylase activity"/>
    <property type="evidence" value="ECO:0007669"/>
    <property type="project" value="UniProtKB-EC"/>
</dbReference>
<dbReference type="STRING" id="180088.A0A1J8PRC0"/>
<keyword evidence="14" id="KW-0325">Glycoprotein</keyword>
<comment type="subcellular location">
    <subcellularLocation>
        <location evidence="3">Cell membrane</location>
        <topology evidence="3">Lipid-anchor</topology>
        <topology evidence="3">GPI-anchor</topology>
    </subcellularLocation>
    <subcellularLocation>
        <location evidence="2">Secreted</location>
        <location evidence="2">Cell wall</location>
    </subcellularLocation>
</comment>
<sequence>MRLSSLFTSKTPVSSAILAIAVFTLSATAQDRTTEQGEAQITDPNQECIGYSYAPMAALAGKFPAVWQPATIVSNDTDAQAKYQSIQSQIPNIQPKGTQPASLGGDFSGFTPTYPSSDPDCWWTYDQCTTPKLAGLPPDLTAVPEPDTLGYGFDDGPNCSHNAFYDYLVEKNQKATMFYIGSNVMNWPLEAQRALADGHEICVHTWSHRYMTSLTNDEVFAEFYYSMSTHVMKAIKMIVGVTPTCWRPPNGDVDDRVRAIAHALGLRTIIWTYDSNDWREGTADITAADIDANYETLITRQQNGTFATEGVIMLTHELNNFTMSEAMKFYDQLKATFKYIVPMGVAANQTQPYVETGYSLPSFDQYINNTTTVSGGASPTAGSAGATGSGTTSSGSATGSSSKGAAQKASFDGLGMLAAGATFVGVALKLLA</sequence>
<comment type="catalytic activity">
    <reaction evidence="21">
        <text>[(1-&gt;4)-N-acetyl-beta-D-glucosaminyl](n) + n H2O = chitosan + n acetate</text>
        <dbReference type="Rhea" id="RHEA:10464"/>
        <dbReference type="Rhea" id="RHEA-COMP:9593"/>
        <dbReference type="Rhea" id="RHEA-COMP:9597"/>
        <dbReference type="ChEBI" id="CHEBI:15377"/>
        <dbReference type="ChEBI" id="CHEBI:17029"/>
        <dbReference type="ChEBI" id="CHEBI:30089"/>
        <dbReference type="ChEBI" id="CHEBI:57704"/>
        <dbReference type="EC" id="3.5.1.41"/>
    </reaction>
    <physiologicalReaction direction="left-to-right" evidence="21">
        <dbReference type="Rhea" id="RHEA:10465"/>
    </physiologicalReaction>
</comment>
<evidence type="ECO:0000313" key="26">
    <source>
        <dbReference type="Proteomes" id="UP000183567"/>
    </source>
</evidence>